<organism evidence="7">
    <name type="scientific">Caldithrix abyssi</name>
    <dbReference type="NCBI Taxonomy" id="187145"/>
    <lineage>
        <taxon>Bacteria</taxon>
        <taxon>Pseudomonadati</taxon>
        <taxon>Calditrichota</taxon>
        <taxon>Calditrichia</taxon>
        <taxon>Calditrichales</taxon>
        <taxon>Calditrichaceae</taxon>
        <taxon>Caldithrix</taxon>
    </lineage>
</organism>
<evidence type="ECO:0000256" key="5">
    <source>
        <dbReference type="SAM" id="MobiDB-lite"/>
    </source>
</evidence>
<comment type="caution">
    <text evidence="4">Lacks conserved residue(s) required for the propagation of feature annotation.</text>
</comment>
<evidence type="ECO:0000313" key="7">
    <source>
        <dbReference type="EMBL" id="HED10032.1"/>
    </source>
</evidence>
<dbReference type="InterPro" id="IPR000209">
    <property type="entry name" value="Peptidase_S8/S53_dom"/>
</dbReference>
<dbReference type="Gene3D" id="2.60.40.10">
    <property type="entry name" value="Immunoglobulins"/>
    <property type="match status" value="2"/>
</dbReference>
<evidence type="ECO:0000256" key="4">
    <source>
        <dbReference type="PROSITE-ProRule" id="PRU01240"/>
    </source>
</evidence>
<evidence type="ECO:0000256" key="1">
    <source>
        <dbReference type="ARBA" id="ARBA00022670"/>
    </source>
</evidence>
<feature type="region of interest" description="Disordered" evidence="5">
    <location>
        <begin position="404"/>
        <end position="437"/>
    </location>
</feature>
<dbReference type="SUPFAM" id="SSF52743">
    <property type="entry name" value="Subtilisin-like"/>
    <property type="match status" value="1"/>
</dbReference>
<feature type="compositionally biased region" description="Polar residues" evidence="5">
    <location>
        <begin position="413"/>
        <end position="437"/>
    </location>
</feature>
<dbReference type="Gene3D" id="2.60.120.200">
    <property type="match status" value="1"/>
</dbReference>
<comment type="similarity">
    <text evidence="4">Belongs to the peptidase S8 family.</text>
</comment>
<dbReference type="GO" id="GO:0006508">
    <property type="term" value="P:proteolysis"/>
    <property type="evidence" value="ECO:0007669"/>
    <property type="project" value="UniProtKB-KW"/>
</dbReference>
<dbReference type="InterPro" id="IPR008979">
    <property type="entry name" value="Galactose-bd-like_sf"/>
</dbReference>
<comment type="caution">
    <text evidence="7">The sequence shown here is derived from an EMBL/GenBank/DDBJ whole genome shotgun (WGS) entry which is preliminary data.</text>
</comment>
<dbReference type="InterPro" id="IPR013783">
    <property type="entry name" value="Ig-like_fold"/>
</dbReference>
<keyword evidence="2" id="KW-0378">Hydrolase</keyword>
<dbReference type="InterPro" id="IPR023828">
    <property type="entry name" value="Peptidase_S8_Ser-AS"/>
</dbReference>
<keyword evidence="3" id="KW-0720">Serine protease</keyword>
<dbReference type="AlphaFoldDB" id="A0A7V1PU59"/>
<dbReference type="InterPro" id="IPR013320">
    <property type="entry name" value="ConA-like_dom_sf"/>
</dbReference>
<dbReference type="Pfam" id="PF00629">
    <property type="entry name" value="MAM"/>
    <property type="match status" value="1"/>
</dbReference>
<dbReference type="PROSITE" id="PS00138">
    <property type="entry name" value="SUBTILASE_SER"/>
    <property type="match status" value="1"/>
</dbReference>
<accession>A0A7V1PU59</accession>
<dbReference type="CDD" id="cd06263">
    <property type="entry name" value="MAM"/>
    <property type="match status" value="1"/>
</dbReference>
<dbReference type="PANTHER" id="PTHR23282">
    <property type="entry name" value="APICAL ENDOSOMAL GLYCOPROTEIN PRECURSOR"/>
    <property type="match status" value="1"/>
</dbReference>
<dbReference type="Proteomes" id="UP000886005">
    <property type="component" value="Unassembled WGS sequence"/>
</dbReference>
<dbReference type="EMBL" id="DRLD01000138">
    <property type="protein sequence ID" value="HED10032.1"/>
    <property type="molecule type" value="Genomic_DNA"/>
</dbReference>
<reference evidence="7" key="1">
    <citation type="journal article" date="2020" name="mSystems">
        <title>Genome- and Community-Level Interaction Insights into Carbon Utilization and Element Cycling Functions of Hydrothermarchaeota in Hydrothermal Sediment.</title>
        <authorList>
            <person name="Zhou Z."/>
            <person name="Liu Y."/>
            <person name="Xu W."/>
            <person name="Pan J."/>
            <person name="Luo Z.H."/>
            <person name="Li M."/>
        </authorList>
    </citation>
    <scope>NUCLEOTIDE SEQUENCE [LARGE SCALE GENOMIC DNA]</scope>
    <source>
        <strain evidence="7">HyVt-456</strain>
    </source>
</reference>
<dbReference type="Gene3D" id="3.40.50.200">
    <property type="entry name" value="Peptidase S8/S53 domain"/>
    <property type="match status" value="1"/>
</dbReference>
<dbReference type="Gene3D" id="2.60.40.4070">
    <property type="match status" value="1"/>
</dbReference>
<protein>
    <recommendedName>
        <fullName evidence="6">MAM domain-containing protein</fullName>
    </recommendedName>
</protein>
<sequence>RGAGLAKNTLTIAAVGDVLNYVDATSVAVTSFSSWGPSDDGRIKPDLSANGDALYSTDNAGNTSYTTKSGTSMASPNAAGSMALLQQHYRDTHSGASMRSATLKALVIHTADEAGAYPGPDYKYGWGLLNTGEAAQLISDDGKQNVIDELTLSNGGSYSRTLTASGNSPLKVTVVWTDLPGTPVADALDPTDAMLVNDLDVTLSRNGTSYYPWKLDVANPNAAATNSGKNSVDNVEQVYIADPAAGSYTLTVNHAGTLSGGSQAFSVIISGIDEYNAVPASCSADLVSPADGAVDVPLTTTIEWEKVYDATSYDLYFGTDGGGVTTPTNIENGTNVPTNSYGPSLQSNTTYYIQVVPRNNQGTAGGCNTIWSFTTETATKVTSFPFSENFDGFTTIGSGNDWSNATDDDADWSVNSGTTPSSNTGPNADHTSGSGNYLYTEASSPNYPGKLFTLLSPLFDFSALNNAHMEFWYNMYGANMGDLHVDVYDNGVWNKDVLLLSGQQSVDGNDWKVATIDLSAYSTGTTQQIRFRGITGSDWLGDIAIDDVVIRGEAFHTYIAGSTESYTFANTDASINFTTANSGQLTLETIKTAGDPGTVGSLPSGVVNVSPERYWTVNALSGTADGIYSLSLDLAGMGGISDYSTLVLLKRADSSSPWSAVGSNNYAGSGTVVEWTNISDGFSQFGIGGAADNSLPVALAAFTAAFERQAIVLEWKTESETENQGFILYRKDDPDQEWRQIAHYKDQRELRGRGSVSVATRYRFRDGDIAPNTSYRYRLADVDYAGRLNYSKSIEVQSGDFRPGGEIPATFVLEKAYPNPFNPLVTIRFGLPEAMPVTIEIYTVAGRKIKTLFDGELGAGWHARQWRGRNDQGRQVSSGLFIYRIRAGENVFSEKILLVK</sequence>
<dbReference type="GO" id="GO:0004252">
    <property type="term" value="F:serine-type endopeptidase activity"/>
    <property type="evidence" value="ECO:0007669"/>
    <property type="project" value="InterPro"/>
</dbReference>
<dbReference type="SUPFAM" id="SSF49899">
    <property type="entry name" value="Concanavalin A-like lectins/glucanases"/>
    <property type="match status" value="1"/>
</dbReference>
<dbReference type="SMART" id="SM00137">
    <property type="entry name" value="MAM"/>
    <property type="match status" value="1"/>
</dbReference>
<keyword evidence="1" id="KW-0645">Protease</keyword>
<dbReference type="PROSITE" id="PS51892">
    <property type="entry name" value="SUBTILASE"/>
    <property type="match status" value="1"/>
</dbReference>
<evidence type="ECO:0000259" key="6">
    <source>
        <dbReference type="PROSITE" id="PS50060"/>
    </source>
</evidence>
<evidence type="ECO:0000256" key="2">
    <source>
        <dbReference type="ARBA" id="ARBA00022801"/>
    </source>
</evidence>
<dbReference type="InterPro" id="IPR036852">
    <property type="entry name" value="Peptidase_S8/S53_dom_sf"/>
</dbReference>
<dbReference type="GO" id="GO:0016020">
    <property type="term" value="C:membrane"/>
    <property type="evidence" value="ECO:0007669"/>
    <property type="project" value="InterPro"/>
</dbReference>
<feature type="non-terminal residue" evidence="7">
    <location>
        <position position="1"/>
    </location>
</feature>
<dbReference type="PANTHER" id="PTHR23282:SF101">
    <property type="entry name" value="MAM DOMAIN-CONTAINING PROTEIN"/>
    <property type="match status" value="1"/>
</dbReference>
<name>A0A7V1PU59_CALAY</name>
<evidence type="ECO:0000256" key="3">
    <source>
        <dbReference type="ARBA" id="ARBA00022825"/>
    </source>
</evidence>
<proteinExistence type="inferred from homology"/>
<dbReference type="PROSITE" id="PS50060">
    <property type="entry name" value="MAM_2"/>
    <property type="match status" value="1"/>
</dbReference>
<dbReference type="InterPro" id="IPR051560">
    <property type="entry name" value="MAM_domain-containing"/>
</dbReference>
<dbReference type="Gene3D" id="2.60.120.380">
    <property type="match status" value="1"/>
</dbReference>
<feature type="domain" description="MAM" evidence="6">
    <location>
        <begin position="386"/>
        <end position="550"/>
    </location>
</feature>
<dbReference type="Pfam" id="PF00082">
    <property type="entry name" value="Peptidase_S8"/>
    <property type="match status" value="1"/>
</dbReference>
<dbReference type="SUPFAM" id="SSF49785">
    <property type="entry name" value="Galactose-binding domain-like"/>
    <property type="match status" value="1"/>
</dbReference>
<dbReference type="InterPro" id="IPR000998">
    <property type="entry name" value="MAM_dom"/>
</dbReference>
<gene>
    <name evidence="7" type="ORF">ENJ10_05045</name>
</gene>